<keyword evidence="1" id="KW-0732">Signal</keyword>
<protein>
    <recommendedName>
        <fullName evidence="2">DUF6801 domain-containing protein</fullName>
    </recommendedName>
</protein>
<evidence type="ECO:0000313" key="4">
    <source>
        <dbReference type="Proteomes" id="UP000294257"/>
    </source>
</evidence>
<evidence type="ECO:0000259" key="2">
    <source>
        <dbReference type="Pfam" id="PF20611"/>
    </source>
</evidence>
<feature type="signal peptide" evidence="1">
    <location>
        <begin position="1"/>
        <end position="35"/>
    </location>
</feature>
<comment type="caution">
    <text evidence="3">The sequence shown here is derived from an EMBL/GenBank/DDBJ whole genome shotgun (WGS) entry which is preliminary data.</text>
</comment>
<evidence type="ECO:0000256" key="1">
    <source>
        <dbReference type="SAM" id="SignalP"/>
    </source>
</evidence>
<reference evidence="3 4" key="1">
    <citation type="submission" date="2019-02" db="EMBL/GenBank/DDBJ databases">
        <title>Genomic Encyclopedia of Type Strains, Phase IV (KMG-IV): sequencing the most valuable type-strain genomes for metagenomic binning, comparative biology and taxonomic classification.</title>
        <authorList>
            <person name="Goeker M."/>
        </authorList>
    </citation>
    <scope>NUCLEOTIDE SEQUENCE [LARGE SCALE GENOMIC DNA]</scope>
    <source>
        <strain evidence="3 4">DSM 101727</strain>
    </source>
</reference>
<accession>A0A4Q7KL81</accession>
<feature type="chain" id="PRO_5020737150" description="DUF6801 domain-containing protein" evidence="1">
    <location>
        <begin position="36"/>
        <end position="386"/>
    </location>
</feature>
<proteinExistence type="predicted"/>
<keyword evidence="4" id="KW-1185">Reference proteome</keyword>
<dbReference type="InterPro" id="IPR046542">
    <property type="entry name" value="DUF6801"/>
</dbReference>
<dbReference type="AlphaFoldDB" id="A0A4Q7KL81"/>
<dbReference type="Pfam" id="PF20611">
    <property type="entry name" value="DUF6801"/>
    <property type="match status" value="1"/>
</dbReference>
<name>A0A4Q7KL81_9PSEU</name>
<dbReference type="Proteomes" id="UP000294257">
    <property type="component" value="Unassembled WGS sequence"/>
</dbReference>
<dbReference type="EMBL" id="SGWQ01000006">
    <property type="protein sequence ID" value="RZS36997.1"/>
    <property type="molecule type" value="Genomic_DNA"/>
</dbReference>
<gene>
    <name evidence="3" type="ORF">EV193_106232</name>
</gene>
<organism evidence="3 4">
    <name type="scientific">Herbihabitans rhizosphaerae</name>
    <dbReference type="NCBI Taxonomy" id="1872711"/>
    <lineage>
        <taxon>Bacteria</taxon>
        <taxon>Bacillati</taxon>
        <taxon>Actinomycetota</taxon>
        <taxon>Actinomycetes</taxon>
        <taxon>Pseudonocardiales</taxon>
        <taxon>Pseudonocardiaceae</taxon>
        <taxon>Herbihabitans</taxon>
    </lineage>
</organism>
<evidence type="ECO:0000313" key="3">
    <source>
        <dbReference type="EMBL" id="RZS36997.1"/>
    </source>
</evidence>
<feature type="domain" description="DUF6801" evidence="2">
    <location>
        <begin position="55"/>
        <end position="206"/>
    </location>
</feature>
<sequence length="386" mass="39783">MTRNGYIGAMGIRALRAIPVALALAAVTVGQPANATPRSDDPVPVDKTVDYRMPMPLLGNILVNVRTSAEITKPTRAGGELRVTNLRQSITLPPNVVLAMHQVGAATMEISGGPGLVVDNAGTALPIPCGQATFPSTPVPPTGQSFTLTAALTCQPVVLPNAGPSKVALVDAFDATVTPRRADGSVTPLGTFTSPSTLEPGADPVLLAFDVPAGPREDPVHHVYTLTGNATVKKLNNGPYPIGPGTLDAARDTTTGAYTGTLTLPPTRGQWQTGPLPVAAEIVFVQDGALTGTLAQDSLSANGKVTLKFPKIWVAGREFGGPDCRTSTPADLVLTTAPGFDILRGGKATGTYTIPPLVDCGEYTGQLSAMFDGPDNAVAVDVTPKR</sequence>